<keyword evidence="8" id="KW-0378">Hydrolase</keyword>
<comment type="subcellular location">
    <subcellularLocation>
        <location evidence="3">Cytoplasm</location>
    </subcellularLocation>
    <subcellularLocation>
        <location evidence="2">Nucleus</location>
    </subcellularLocation>
</comment>
<evidence type="ECO:0000256" key="3">
    <source>
        <dbReference type="ARBA" id="ARBA00004496"/>
    </source>
</evidence>
<dbReference type="GO" id="GO:0016579">
    <property type="term" value="P:protein deubiquitination"/>
    <property type="evidence" value="ECO:0007669"/>
    <property type="project" value="TreeGrafter"/>
</dbReference>
<protein>
    <recommendedName>
        <fullName evidence="13">OTU domain-containing protein 3</fullName>
        <ecNumber evidence="4">3.4.19.12</ecNumber>
    </recommendedName>
</protein>
<evidence type="ECO:0000256" key="11">
    <source>
        <dbReference type="ARBA" id="ARBA00023242"/>
    </source>
</evidence>
<organism evidence="16 17">
    <name type="scientific">Holothuria leucospilota</name>
    <name type="common">Black long sea cucumber</name>
    <name type="synonym">Mertensiothuria leucospilota</name>
    <dbReference type="NCBI Taxonomy" id="206669"/>
    <lineage>
        <taxon>Eukaryota</taxon>
        <taxon>Metazoa</taxon>
        <taxon>Echinodermata</taxon>
        <taxon>Eleutherozoa</taxon>
        <taxon>Echinozoa</taxon>
        <taxon>Holothuroidea</taxon>
        <taxon>Aspidochirotacea</taxon>
        <taxon>Aspidochirotida</taxon>
        <taxon>Holothuriidae</taxon>
        <taxon>Holothuria</taxon>
    </lineage>
</organism>
<comment type="catalytic activity">
    <reaction evidence="1">
        <text>Thiol-dependent hydrolysis of ester, thioester, amide, peptide and isopeptide bonds formed by the C-terminal Gly of ubiquitin (a 76-residue protein attached to proteins as an intracellular targeting signal).</text>
        <dbReference type="EC" id="3.4.19.12"/>
    </reaction>
</comment>
<evidence type="ECO:0000256" key="10">
    <source>
        <dbReference type="ARBA" id="ARBA00022990"/>
    </source>
</evidence>
<name>A0A9Q1BB88_HOLLE</name>
<keyword evidence="5" id="KW-0963">Cytoplasm</keyword>
<dbReference type="PANTHER" id="PTHR12419:SF7">
    <property type="entry name" value="OTU DOMAIN-CONTAINING PROTEIN 3"/>
    <property type="match status" value="1"/>
</dbReference>
<feature type="compositionally biased region" description="Polar residues" evidence="14">
    <location>
        <begin position="188"/>
        <end position="204"/>
    </location>
</feature>
<keyword evidence="6" id="KW-0645">Protease</keyword>
<evidence type="ECO:0000313" key="17">
    <source>
        <dbReference type="Proteomes" id="UP001152320"/>
    </source>
</evidence>
<evidence type="ECO:0000256" key="1">
    <source>
        <dbReference type="ARBA" id="ARBA00000707"/>
    </source>
</evidence>
<keyword evidence="7" id="KW-0833">Ubl conjugation pathway</keyword>
<dbReference type="PANTHER" id="PTHR12419">
    <property type="entry name" value="OTU DOMAIN CONTAINING PROTEIN"/>
    <property type="match status" value="1"/>
</dbReference>
<dbReference type="InterPro" id="IPR050704">
    <property type="entry name" value="Peptidase_C85-like"/>
</dbReference>
<sequence length="293" mass="33222">MAKSGQGGKKLGKGQIKDAAERKRDERAVRNAYRKKKKEESYLADDENFASFSNQLQILGLKIKDIPGDGNCLFRALGDQLEGHGRNHLKHRAEAVEYIQDNRDFFEPFMEDNIPFEKHISNLSNSGTYAGNDSIVAFAKRHNVNVVIHQLNSPVWKISGSDDPNARELHISYHNGDHYSSVRKASDNDNNPTNFRTFQISQESEPSKGKRKKERWKDKDTGAIASNYPQCNGVEDDTLSDLDLYVMQESGCKDLKQVKEVLEDMSYDAEAAISYLLQIEALSERLGKNIFYI</sequence>
<gene>
    <name evidence="16" type="ORF">HOLleu_43158</name>
</gene>
<evidence type="ECO:0000313" key="16">
    <source>
        <dbReference type="EMBL" id="KAJ8018709.1"/>
    </source>
</evidence>
<feature type="region of interest" description="Disordered" evidence="14">
    <location>
        <begin position="178"/>
        <end position="218"/>
    </location>
</feature>
<evidence type="ECO:0000256" key="7">
    <source>
        <dbReference type="ARBA" id="ARBA00022786"/>
    </source>
</evidence>
<evidence type="ECO:0000256" key="5">
    <source>
        <dbReference type="ARBA" id="ARBA00022490"/>
    </source>
</evidence>
<dbReference type="SUPFAM" id="SSF54001">
    <property type="entry name" value="Cysteine proteinases"/>
    <property type="match status" value="1"/>
</dbReference>
<dbReference type="Pfam" id="PF02338">
    <property type="entry name" value="OTU"/>
    <property type="match status" value="1"/>
</dbReference>
<comment type="function">
    <text evidence="12">Deubiquitinating enzyme that hydrolyzes 'Lys-6'- and 'Lys-11'-linked polyubiquitin. Also hydrolyzes heterotypic (mixed and branched) and homotypic chains. Important regulator of energy metabolism. Glucose and fatty acids trigger its nuclear translocation by CBP-dependent acetylation. In the nucleus, deubiquitinates and stabilizes the nuclear receptor PPARD regulating the expression of various genes involved in glucose and lipid metabolism and oxidative phosphorylation. Also acts as a negative regulator of the ribosome quality control (RQC) by mediating deubiquitination of 40S ribosomal proteins RPS10/eS10 and RPS20/uS10, thereby antagonizing ZNF598-mediated 40S ubiquitination.</text>
</comment>
<dbReference type="AlphaFoldDB" id="A0A9Q1BB88"/>
<reference evidence="16" key="1">
    <citation type="submission" date="2021-10" db="EMBL/GenBank/DDBJ databases">
        <title>Tropical sea cucumber genome reveals ecological adaptation and Cuvierian tubules defense mechanism.</title>
        <authorList>
            <person name="Chen T."/>
        </authorList>
    </citation>
    <scope>NUCLEOTIDE SEQUENCE</scope>
    <source>
        <strain evidence="16">Nanhai2018</strain>
        <tissue evidence="16">Muscle</tissue>
    </source>
</reference>
<keyword evidence="11" id="KW-0539">Nucleus</keyword>
<comment type="caution">
    <text evidence="16">The sequence shown here is derived from an EMBL/GenBank/DDBJ whole genome shotgun (WGS) entry which is preliminary data.</text>
</comment>
<evidence type="ECO:0000256" key="12">
    <source>
        <dbReference type="ARBA" id="ARBA00059041"/>
    </source>
</evidence>
<dbReference type="GO" id="GO:0004843">
    <property type="term" value="F:cysteine-type deubiquitinase activity"/>
    <property type="evidence" value="ECO:0007669"/>
    <property type="project" value="UniProtKB-EC"/>
</dbReference>
<dbReference type="CDD" id="cd22770">
    <property type="entry name" value="OTU_OTUD3"/>
    <property type="match status" value="1"/>
</dbReference>
<evidence type="ECO:0000259" key="15">
    <source>
        <dbReference type="PROSITE" id="PS50802"/>
    </source>
</evidence>
<dbReference type="InterPro" id="IPR038765">
    <property type="entry name" value="Papain-like_cys_pep_sf"/>
</dbReference>
<evidence type="ECO:0000256" key="4">
    <source>
        <dbReference type="ARBA" id="ARBA00012759"/>
    </source>
</evidence>
<evidence type="ECO:0000256" key="6">
    <source>
        <dbReference type="ARBA" id="ARBA00022670"/>
    </source>
</evidence>
<dbReference type="EC" id="3.4.19.12" evidence="4"/>
<feature type="compositionally biased region" description="Basic and acidic residues" evidence="14">
    <location>
        <begin position="15"/>
        <end position="29"/>
    </location>
</feature>
<dbReference type="InterPro" id="IPR003323">
    <property type="entry name" value="OTU_dom"/>
</dbReference>
<feature type="domain" description="OTU" evidence="15">
    <location>
        <begin position="61"/>
        <end position="185"/>
    </location>
</feature>
<evidence type="ECO:0000256" key="2">
    <source>
        <dbReference type="ARBA" id="ARBA00004123"/>
    </source>
</evidence>
<keyword evidence="9" id="KW-0788">Thiol protease</keyword>
<dbReference type="Gene3D" id="3.90.70.80">
    <property type="match status" value="1"/>
</dbReference>
<dbReference type="GO" id="GO:0005634">
    <property type="term" value="C:nucleus"/>
    <property type="evidence" value="ECO:0007669"/>
    <property type="project" value="UniProtKB-SubCell"/>
</dbReference>
<keyword evidence="17" id="KW-1185">Reference proteome</keyword>
<evidence type="ECO:0000256" key="9">
    <source>
        <dbReference type="ARBA" id="ARBA00022807"/>
    </source>
</evidence>
<evidence type="ECO:0000256" key="13">
    <source>
        <dbReference type="ARBA" id="ARBA00074859"/>
    </source>
</evidence>
<dbReference type="FunFam" id="3.90.70.80:FF:000005">
    <property type="entry name" value="OTU domain-containing protein 3"/>
    <property type="match status" value="1"/>
</dbReference>
<dbReference type="OrthoDB" id="415023at2759"/>
<dbReference type="EMBL" id="JAIZAY010000218">
    <property type="protein sequence ID" value="KAJ8018709.1"/>
    <property type="molecule type" value="Genomic_DNA"/>
</dbReference>
<accession>A0A9Q1BB88</accession>
<proteinExistence type="predicted"/>
<feature type="region of interest" description="Disordered" evidence="14">
    <location>
        <begin position="1"/>
        <end position="38"/>
    </location>
</feature>
<keyword evidence="10" id="KW-0007">Acetylation</keyword>
<evidence type="ECO:0000256" key="14">
    <source>
        <dbReference type="SAM" id="MobiDB-lite"/>
    </source>
</evidence>
<evidence type="ECO:0000256" key="8">
    <source>
        <dbReference type="ARBA" id="ARBA00022801"/>
    </source>
</evidence>
<dbReference type="GO" id="GO:0005737">
    <property type="term" value="C:cytoplasm"/>
    <property type="evidence" value="ECO:0007669"/>
    <property type="project" value="UniProtKB-SubCell"/>
</dbReference>
<dbReference type="PROSITE" id="PS50802">
    <property type="entry name" value="OTU"/>
    <property type="match status" value="1"/>
</dbReference>
<dbReference type="Proteomes" id="UP001152320">
    <property type="component" value="Unassembled WGS sequence"/>
</dbReference>
<dbReference type="GO" id="GO:0006508">
    <property type="term" value="P:proteolysis"/>
    <property type="evidence" value="ECO:0007669"/>
    <property type="project" value="UniProtKB-KW"/>
</dbReference>